<protein>
    <submittedName>
        <fullName evidence="1">Uncharacterized protein</fullName>
    </submittedName>
</protein>
<gene>
    <name evidence="1" type="ORF">OC25_13325</name>
</gene>
<comment type="caution">
    <text evidence="1">The sequence shown here is derived from an EMBL/GenBank/DDBJ whole genome shotgun (WGS) entry which is preliminary data.</text>
</comment>
<proteinExistence type="predicted"/>
<dbReference type="OrthoDB" id="769706at2"/>
<sequence>MLIDKILSNLNNFADLGRQKAFELGNPYYYQAANDNEYWRKEMPTGEIFLVLFEVKYDQDGHPIKIVDTFQERIS</sequence>
<dbReference type="Proteomes" id="UP000031246">
    <property type="component" value="Unassembled WGS sequence"/>
</dbReference>
<evidence type="ECO:0000313" key="1">
    <source>
        <dbReference type="EMBL" id="KIA93407.1"/>
    </source>
</evidence>
<dbReference type="AlphaFoldDB" id="A0A0C1FKG8"/>
<name>A0A0C1FKG8_9SPHI</name>
<organism evidence="1 2">
    <name type="scientific">Pedobacter kyungheensis</name>
    <dbReference type="NCBI Taxonomy" id="1069985"/>
    <lineage>
        <taxon>Bacteria</taxon>
        <taxon>Pseudomonadati</taxon>
        <taxon>Bacteroidota</taxon>
        <taxon>Sphingobacteriia</taxon>
        <taxon>Sphingobacteriales</taxon>
        <taxon>Sphingobacteriaceae</taxon>
        <taxon>Pedobacter</taxon>
    </lineage>
</organism>
<keyword evidence="2" id="KW-1185">Reference proteome</keyword>
<reference evidence="1 2" key="1">
    <citation type="submission" date="2014-10" db="EMBL/GenBank/DDBJ databases">
        <title>Pedobacter Kyungheensis.</title>
        <authorList>
            <person name="Anderson B.M."/>
            <person name="Newman J.D."/>
        </authorList>
    </citation>
    <scope>NUCLEOTIDE SEQUENCE [LARGE SCALE GENOMIC DNA]</scope>
    <source>
        <strain evidence="1 2">KACC 16221</strain>
    </source>
</reference>
<dbReference type="EMBL" id="JSYN01000015">
    <property type="protein sequence ID" value="KIA93407.1"/>
    <property type="molecule type" value="Genomic_DNA"/>
</dbReference>
<evidence type="ECO:0000313" key="2">
    <source>
        <dbReference type="Proteomes" id="UP000031246"/>
    </source>
</evidence>
<accession>A0A0C1FKG8</accession>
<dbReference type="RefSeq" id="WP_039476803.1">
    <property type="nucleotide sequence ID" value="NZ_JSYN01000015.1"/>
</dbReference>